<comment type="caution">
    <text evidence="3">The sequence shown here is derived from an EMBL/GenBank/DDBJ whole genome shotgun (WGS) entry which is preliminary data.</text>
</comment>
<dbReference type="Pfam" id="PF24840">
    <property type="entry name" value="NTF2_SigF"/>
    <property type="match status" value="1"/>
</dbReference>
<proteinExistence type="predicted"/>
<accession>A0A0B2WVZ5</accession>
<dbReference type="InterPro" id="IPR057514">
    <property type="entry name" value="NTF2_SigF"/>
</dbReference>
<dbReference type="PANTHER" id="PTHR35393">
    <property type="entry name" value="CHROMOSOME 1, WHOLE GENOME SHOTGUN SEQUENCE"/>
    <property type="match status" value="1"/>
</dbReference>
<name>A0A0B2WVZ5_METAS</name>
<evidence type="ECO:0000256" key="1">
    <source>
        <dbReference type="SAM" id="Phobius"/>
    </source>
</evidence>
<reference evidence="3 4" key="1">
    <citation type="journal article" date="2014" name="Proc. Natl. Acad. Sci. U.S.A.">
        <title>Trajectory and genomic determinants of fungal-pathogen speciation and host adaptation.</title>
        <authorList>
            <person name="Hu X."/>
            <person name="Xiao G."/>
            <person name="Zheng P."/>
            <person name="Shang Y."/>
            <person name="Su Y."/>
            <person name="Zhang X."/>
            <person name="Liu X."/>
            <person name="Zhan S."/>
            <person name="St Leger R.J."/>
            <person name="Wang C."/>
        </authorList>
    </citation>
    <scope>NUCLEOTIDE SEQUENCE [LARGE SCALE GENOMIC DNA]</scope>
    <source>
        <strain evidence="3 4">ARSEF 1941</strain>
    </source>
</reference>
<keyword evidence="1" id="KW-1133">Transmembrane helix</keyword>
<keyword evidence="1" id="KW-0472">Membrane</keyword>
<dbReference type="HOGENOM" id="CLU_079426_0_0_1"/>
<dbReference type="AlphaFoldDB" id="A0A0B2WVZ5"/>
<dbReference type="EMBL" id="AZHE01000012">
    <property type="protein sequence ID" value="KHN97085.1"/>
    <property type="molecule type" value="Genomic_DNA"/>
</dbReference>
<dbReference type="STRING" id="1081103.A0A0B2WVZ5"/>
<dbReference type="RefSeq" id="XP_040678151.1">
    <property type="nucleotide sequence ID" value="XM_040823992.1"/>
</dbReference>
<evidence type="ECO:0000313" key="4">
    <source>
        <dbReference type="Proteomes" id="UP000030816"/>
    </source>
</evidence>
<protein>
    <recommendedName>
        <fullName evidence="2">SigF-like NTF2-like domain-containing protein</fullName>
    </recommendedName>
</protein>
<feature type="domain" description="SigF-like NTF2-like" evidence="2">
    <location>
        <begin position="1"/>
        <end position="190"/>
    </location>
</feature>
<dbReference type="Proteomes" id="UP000030816">
    <property type="component" value="Unassembled WGS sequence"/>
</dbReference>
<organism evidence="3 4">
    <name type="scientific">Metarhizium album (strain ARSEF 1941)</name>
    <dbReference type="NCBI Taxonomy" id="1081103"/>
    <lineage>
        <taxon>Eukaryota</taxon>
        <taxon>Fungi</taxon>
        <taxon>Dikarya</taxon>
        <taxon>Ascomycota</taxon>
        <taxon>Pezizomycotina</taxon>
        <taxon>Sordariomycetes</taxon>
        <taxon>Hypocreomycetidae</taxon>
        <taxon>Hypocreales</taxon>
        <taxon>Clavicipitaceae</taxon>
        <taxon>Metarhizium</taxon>
    </lineage>
</organism>
<dbReference type="OrthoDB" id="2344312at2759"/>
<keyword evidence="1" id="KW-0812">Transmembrane</keyword>
<evidence type="ECO:0000259" key="2">
    <source>
        <dbReference type="Pfam" id="PF24840"/>
    </source>
</evidence>
<dbReference type="GeneID" id="63739649"/>
<feature type="transmembrane region" description="Helical" evidence="1">
    <location>
        <begin position="174"/>
        <end position="198"/>
    </location>
</feature>
<dbReference type="PANTHER" id="PTHR35393:SF1">
    <property type="entry name" value="SNOAL-LIKE DOMAIN-CONTAINING PROTEIN"/>
    <property type="match status" value="1"/>
</dbReference>
<gene>
    <name evidence="3" type="ORF">MAM_05194</name>
</gene>
<keyword evidence="4" id="KW-1185">Reference proteome</keyword>
<sequence length="208" mass="23351">MEHPVAEIASVITTLTTGSPQQQQDTLAEYFLPDASFSHPFCRVPSFHKGAVPLARETNSRWLILCIYRWYRTLSPDIDITVDSAVLDPHTDTLYVSIRQTFAIWFVPLYAARVRLLTVLALRKQRSPSPASRAALSGPGQERARYYISSQEDLYQTNDCAQFLVPRVGPWLCLLWQLFSTALCVVGAVVLLPVYHVLNGSKTAKRVA</sequence>
<evidence type="ECO:0000313" key="3">
    <source>
        <dbReference type="EMBL" id="KHN97085.1"/>
    </source>
</evidence>